<keyword evidence="2" id="KW-1185">Reference proteome</keyword>
<proteinExistence type="predicted"/>
<dbReference type="GO" id="GO:0016740">
    <property type="term" value="F:transferase activity"/>
    <property type="evidence" value="ECO:0007669"/>
    <property type="project" value="UniProtKB-KW"/>
</dbReference>
<reference evidence="1 2" key="1">
    <citation type="journal article" date="2004" name="Extremophiles">
        <title>Halobacillus locisalis sp. nov., a halophilic bacterium isolated from a marine solar saltern of the Yellow Sea in Korea.</title>
        <authorList>
            <person name="Yoon J.H."/>
            <person name="Kang K.H."/>
            <person name="Oh T.K."/>
            <person name="Park Y.H."/>
        </authorList>
    </citation>
    <scope>NUCLEOTIDE SEQUENCE [LARGE SCALE GENOMIC DNA]</scope>
    <source>
        <strain evidence="1 2">KCTC 3788</strain>
    </source>
</reference>
<keyword evidence="1" id="KW-0808">Transferase</keyword>
<sequence length="147" mass="16839">MNEAREIVQWRYEPPYDLYNNDDKEETIYEFTNGSYVALYNEQEHLFGFYCTGASAQVPAGHKQGVYKEALLDIGLGMNPDDVGCGNGRDFCEVVLSIIIHTHGKTPIRLSVATFNARAIRVYEKLGFVRLDYFHTDVTEFITMVKR</sequence>
<protein>
    <submittedName>
        <fullName evidence="1">GNAT family N-acetyltransferase</fullName>
    </submittedName>
</protein>
<gene>
    <name evidence="1" type="ORF">H0266_02465</name>
</gene>
<evidence type="ECO:0000313" key="1">
    <source>
        <dbReference type="EMBL" id="MBA2173754.1"/>
    </source>
</evidence>
<dbReference type="AlphaFoldDB" id="A0A838CP65"/>
<dbReference type="Proteomes" id="UP000571017">
    <property type="component" value="Unassembled WGS sequence"/>
</dbReference>
<dbReference type="InterPro" id="IPR016181">
    <property type="entry name" value="Acyl_CoA_acyltransferase"/>
</dbReference>
<dbReference type="EMBL" id="JACEFG010000001">
    <property type="protein sequence ID" value="MBA2173754.1"/>
    <property type="molecule type" value="Genomic_DNA"/>
</dbReference>
<accession>A0A838CP65</accession>
<comment type="caution">
    <text evidence="1">The sequence shown here is derived from an EMBL/GenBank/DDBJ whole genome shotgun (WGS) entry which is preliminary data.</text>
</comment>
<organism evidence="1 2">
    <name type="scientific">Halobacillus locisalis</name>
    <dbReference type="NCBI Taxonomy" id="220753"/>
    <lineage>
        <taxon>Bacteria</taxon>
        <taxon>Bacillati</taxon>
        <taxon>Bacillota</taxon>
        <taxon>Bacilli</taxon>
        <taxon>Bacillales</taxon>
        <taxon>Bacillaceae</taxon>
        <taxon>Halobacillus</taxon>
    </lineage>
</organism>
<name>A0A838CP65_9BACI</name>
<dbReference type="Gene3D" id="3.40.630.30">
    <property type="match status" value="1"/>
</dbReference>
<dbReference type="SUPFAM" id="SSF55729">
    <property type="entry name" value="Acyl-CoA N-acyltransferases (Nat)"/>
    <property type="match status" value="1"/>
</dbReference>
<evidence type="ECO:0000313" key="2">
    <source>
        <dbReference type="Proteomes" id="UP000571017"/>
    </source>
</evidence>